<protein>
    <submittedName>
        <fullName evidence="2">Uncharacterized protein</fullName>
    </submittedName>
</protein>
<feature type="compositionally biased region" description="Polar residues" evidence="1">
    <location>
        <begin position="52"/>
        <end position="73"/>
    </location>
</feature>
<sequence length="368" mass="40075">MSQLHQQEIKQSGKPDDAGESALKENKDDFPPNDRKQRVDNFDSETQRRSKSSVQEQHFSSNHLQHSKMSSLDNLEKNDDTVTRDVPANSLRKQARHDSHPLPSSSATGSERPAKRIQSGSISPQMASSLQLAGQAQPQVENRPLELFHPAPVGHVTAYHAQDQVHSSMTLDSGQSSAAITHFSNGAFKSLLQDPERTSAQLNADRSQDTMFNQQQLRAPQAPITASLPKQPLSSNLEYAPQVMGHVQCQLALLYNSYISSRSMYLQQAQVLLGQLHRSCQQSGQPEAESERAEAIGAVSRAVQTAMQIMKASTDVEWAWQYSGGLGSTVPAAANVQQQAEAVGGQLQDKSSGQDFLLPNTAVSGQAS</sequence>
<evidence type="ECO:0000256" key="1">
    <source>
        <dbReference type="SAM" id="MobiDB-lite"/>
    </source>
</evidence>
<evidence type="ECO:0000313" key="3">
    <source>
        <dbReference type="Proteomes" id="UP000232323"/>
    </source>
</evidence>
<dbReference type="EMBL" id="BEGY01000064">
    <property type="protein sequence ID" value="GAX81352.1"/>
    <property type="molecule type" value="Genomic_DNA"/>
</dbReference>
<feature type="compositionally biased region" description="Polar residues" evidence="1">
    <location>
        <begin position="118"/>
        <end position="138"/>
    </location>
</feature>
<reference evidence="2 3" key="1">
    <citation type="submission" date="2017-08" db="EMBL/GenBank/DDBJ databases">
        <title>Acidophilic green algal genome provides insights into adaptation to an acidic environment.</title>
        <authorList>
            <person name="Hirooka S."/>
            <person name="Hirose Y."/>
            <person name="Kanesaki Y."/>
            <person name="Higuchi S."/>
            <person name="Fujiwara T."/>
            <person name="Onuma R."/>
            <person name="Era A."/>
            <person name="Ohbayashi R."/>
            <person name="Uzuka A."/>
            <person name="Nozaki H."/>
            <person name="Yoshikawa H."/>
            <person name="Miyagishima S.Y."/>
        </authorList>
    </citation>
    <scope>NUCLEOTIDE SEQUENCE [LARGE SCALE GENOMIC DNA]</scope>
    <source>
        <strain evidence="2 3">NIES-2499</strain>
    </source>
</reference>
<organism evidence="2 3">
    <name type="scientific">Chlamydomonas eustigma</name>
    <dbReference type="NCBI Taxonomy" id="1157962"/>
    <lineage>
        <taxon>Eukaryota</taxon>
        <taxon>Viridiplantae</taxon>
        <taxon>Chlorophyta</taxon>
        <taxon>core chlorophytes</taxon>
        <taxon>Chlorophyceae</taxon>
        <taxon>CS clade</taxon>
        <taxon>Chlamydomonadales</taxon>
        <taxon>Chlamydomonadaceae</taxon>
        <taxon>Chlamydomonas</taxon>
    </lineage>
</organism>
<feature type="compositionally biased region" description="Basic and acidic residues" evidence="1">
    <location>
        <begin position="74"/>
        <end position="83"/>
    </location>
</feature>
<dbReference type="Proteomes" id="UP000232323">
    <property type="component" value="Unassembled WGS sequence"/>
</dbReference>
<name>A0A250XEL0_9CHLO</name>
<feature type="compositionally biased region" description="Basic and acidic residues" evidence="1">
    <location>
        <begin position="7"/>
        <end position="48"/>
    </location>
</feature>
<dbReference type="AlphaFoldDB" id="A0A250XEL0"/>
<evidence type="ECO:0000313" key="2">
    <source>
        <dbReference type="EMBL" id="GAX81352.1"/>
    </source>
</evidence>
<gene>
    <name evidence="2" type="ORF">CEUSTIGMA_g8783.t1</name>
</gene>
<comment type="caution">
    <text evidence="2">The sequence shown here is derived from an EMBL/GenBank/DDBJ whole genome shotgun (WGS) entry which is preliminary data.</text>
</comment>
<keyword evidence="3" id="KW-1185">Reference proteome</keyword>
<proteinExistence type="predicted"/>
<accession>A0A250XEL0</accession>
<feature type="region of interest" description="Disordered" evidence="1">
    <location>
        <begin position="1"/>
        <end position="138"/>
    </location>
</feature>